<feature type="region of interest" description="Disordered" evidence="1">
    <location>
        <begin position="90"/>
        <end position="116"/>
    </location>
</feature>
<evidence type="ECO:0000256" key="1">
    <source>
        <dbReference type="SAM" id="MobiDB-lite"/>
    </source>
</evidence>
<name>A0A1Y1HQN3_KLENI</name>
<evidence type="ECO:0000313" key="2">
    <source>
        <dbReference type="EMBL" id="GAQ80102.1"/>
    </source>
</evidence>
<protein>
    <submittedName>
        <fullName evidence="2">Uncharacterized protein</fullName>
    </submittedName>
</protein>
<feature type="compositionally biased region" description="Polar residues" evidence="1">
    <location>
        <begin position="90"/>
        <end position="100"/>
    </location>
</feature>
<dbReference type="AlphaFoldDB" id="A0A1Y1HQN3"/>
<reference evidence="2 3" key="1">
    <citation type="journal article" date="2014" name="Nat. Commun.">
        <title>Klebsormidium flaccidum genome reveals primary factors for plant terrestrial adaptation.</title>
        <authorList>
            <person name="Hori K."/>
            <person name="Maruyama F."/>
            <person name="Fujisawa T."/>
            <person name="Togashi T."/>
            <person name="Yamamoto N."/>
            <person name="Seo M."/>
            <person name="Sato S."/>
            <person name="Yamada T."/>
            <person name="Mori H."/>
            <person name="Tajima N."/>
            <person name="Moriyama T."/>
            <person name="Ikeuchi M."/>
            <person name="Watanabe M."/>
            <person name="Wada H."/>
            <person name="Kobayashi K."/>
            <person name="Saito M."/>
            <person name="Masuda T."/>
            <person name="Sasaki-Sekimoto Y."/>
            <person name="Mashiguchi K."/>
            <person name="Awai K."/>
            <person name="Shimojima M."/>
            <person name="Masuda S."/>
            <person name="Iwai M."/>
            <person name="Nobusawa T."/>
            <person name="Narise T."/>
            <person name="Kondo S."/>
            <person name="Saito H."/>
            <person name="Sato R."/>
            <person name="Murakawa M."/>
            <person name="Ihara Y."/>
            <person name="Oshima-Yamada Y."/>
            <person name="Ohtaka K."/>
            <person name="Satoh M."/>
            <person name="Sonobe K."/>
            <person name="Ishii M."/>
            <person name="Ohtani R."/>
            <person name="Kanamori-Sato M."/>
            <person name="Honoki R."/>
            <person name="Miyazaki D."/>
            <person name="Mochizuki H."/>
            <person name="Umetsu J."/>
            <person name="Higashi K."/>
            <person name="Shibata D."/>
            <person name="Kamiya Y."/>
            <person name="Sato N."/>
            <person name="Nakamura Y."/>
            <person name="Tabata S."/>
            <person name="Ida S."/>
            <person name="Kurokawa K."/>
            <person name="Ohta H."/>
        </authorList>
    </citation>
    <scope>NUCLEOTIDE SEQUENCE [LARGE SCALE GENOMIC DNA]</scope>
    <source>
        <strain evidence="2 3">NIES-2285</strain>
    </source>
</reference>
<dbReference type="EMBL" id="DF236995">
    <property type="protein sequence ID" value="GAQ80102.1"/>
    <property type="molecule type" value="Genomic_DNA"/>
</dbReference>
<accession>A0A1Y1HQN3</accession>
<evidence type="ECO:0000313" key="3">
    <source>
        <dbReference type="Proteomes" id="UP000054558"/>
    </source>
</evidence>
<dbReference type="Proteomes" id="UP000054558">
    <property type="component" value="Unassembled WGS sequence"/>
</dbReference>
<sequence length="227" mass="24547">MLSSRGGWVQIKQRGGIGSRFELGWRNERGRAGARTENGQNGEEGSTCWVVTSAGWWARTSARVPLVLKSGSRGSMVEASERRGLVPVTQMRSGRQSQRFSEGGRKDPASKGRCGRILPWGASKTQESEPAVLSDGLGLGGLGWGAQSQTLRLKKVGETALLRRTGRVLFRRKRVGQGFKDGYRAGAVLEKKLRAVGRETERAEGAELAPARIRTAAVATCRMGRPG</sequence>
<gene>
    <name evidence="2" type="ORF">KFL_000460130</name>
</gene>
<proteinExistence type="predicted"/>
<keyword evidence="3" id="KW-1185">Reference proteome</keyword>
<organism evidence="2 3">
    <name type="scientific">Klebsormidium nitens</name>
    <name type="common">Green alga</name>
    <name type="synonym">Ulothrix nitens</name>
    <dbReference type="NCBI Taxonomy" id="105231"/>
    <lineage>
        <taxon>Eukaryota</taxon>
        <taxon>Viridiplantae</taxon>
        <taxon>Streptophyta</taxon>
        <taxon>Klebsormidiophyceae</taxon>
        <taxon>Klebsormidiales</taxon>
        <taxon>Klebsormidiaceae</taxon>
        <taxon>Klebsormidium</taxon>
    </lineage>
</organism>